<dbReference type="InterPro" id="IPR016171">
    <property type="entry name" value="Vanillyl_alc_oxidase_C-sub2"/>
</dbReference>
<dbReference type="Pfam" id="PF01565">
    <property type="entry name" value="FAD_binding_4"/>
    <property type="match status" value="1"/>
</dbReference>
<dbReference type="PROSITE" id="PS51387">
    <property type="entry name" value="FAD_PCMH"/>
    <property type="match status" value="1"/>
</dbReference>
<dbReference type="RefSeq" id="WP_376802203.1">
    <property type="nucleotide sequence ID" value="NZ_DBNB01000034.1"/>
</dbReference>
<evidence type="ECO:0000259" key="3">
    <source>
        <dbReference type="PROSITE" id="PS51387"/>
    </source>
</evidence>
<gene>
    <name evidence="4" type="ORF">A4S15_09970</name>
</gene>
<keyword evidence="2" id="KW-0274">FAD</keyword>
<reference evidence="4 5" key="1">
    <citation type="journal article" date="2017" name="Water Res.">
        <title>Comammox in drinking water systems.</title>
        <authorList>
            <person name="Wang Y."/>
            <person name="Ma L."/>
            <person name="Mao Y."/>
            <person name="Jiang X."/>
            <person name="Xia Y."/>
            <person name="Yu K."/>
            <person name="Li B."/>
            <person name="Zhang T."/>
        </authorList>
    </citation>
    <scope>NUCLEOTIDE SEQUENCE [LARGE SCALE GENOMIC DNA]</scope>
    <source>
        <strain evidence="4">SG_bin8</strain>
    </source>
</reference>
<dbReference type="InterPro" id="IPR016169">
    <property type="entry name" value="FAD-bd_PCMH_sub2"/>
</dbReference>
<organism evidence="4 5">
    <name type="scientific">Candidatus Raskinella chloraquaticus</name>
    <dbReference type="NCBI Taxonomy" id="1951219"/>
    <lineage>
        <taxon>Bacteria</taxon>
        <taxon>Pseudomonadati</taxon>
        <taxon>Pseudomonadota</taxon>
        <taxon>Alphaproteobacteria</taxon>
        <taxon>Hyphomicrobiales</taxon>
        <taxon>Phreatobacteraceae</taxon>
        <taxon>Candidatus Raskinella</taxon>
    </lineage>
</organism>
<evidence type="ECO:0000313" key="5">
    <source>
        <dbReference type="Proteomes" id="UP000192872"/>
    </source>
</evidence>
<proteinExistence type="predicted"/>
<dbReference type="GO" id="GO:0071949">
    <property type="term" value="F:FAD binding"/>
    <property type="evidence" value="ECO:0007669"/>
    <property type="project" value="InterPro"/>
</dbReference>
<dbReference type="SUPFAM" id="SSF55103">
    <property type="entry name" value="FAD-linked oxidases, C-terminal domain"/>
    <property type="match status" value="1"/>
</dbReference>
<dbReference type="SUPFAM" id="SSF56176">
    <property type="entry name" value="FAD-binding/transporter-associated domain-like"/>
    <property type="match status" value="1"/>
</dbReference>
<dbReference type="Gene3D" id="1.10.45.10">
    <property type="entry name" value="Vanillyl-alcohol Oxidase, Chain A, domain 4"/>
    <property type="match status" value="1"/>
</dbReference>
<dbReference type="EMBL" id="LWDL01000017">
    <property type="protein sequence ID" value="OQW51796.1"/>
    <property type="molecule type" value="Genomic_DNA"/>
</dbReference>
<dbReference type="Proteomes" id="UP000192872">
    <property type="component" value="Unassembled WGS sequence"/>
</dbReference>
<dbReference type="Gene3D" id="3.30.465.10">
    <property type="match status" value="1"/>
</dbReference>
<dbReference type="NCBIfam" id="NF008439">
    <property type="entry name" value="PRK11282.1"/>
    <property type="match status" value="1"/>
</dbReference>
<dbReference type="PANTHER" id="PTHR11748">
    <property type="entry name" value="D-LACTATE DEHYDROGENASE"/>
    <property type="match status" value="1"/>
</dbReference>
<name>A0A1W9HWI0_9HYPH</name>
<dbReference type="InterPro" id="IPR016166">
    <property type="entry name" value="FAD-bd_PCMH"/>
</dbReference>
<evidence type="ECO:0000256" key="2">
    <source>
        <dbReference type="ARBA" id="ARBA00022827"/>
    </source>
</evidence>
<dbReference type="STRING" id="1827387.A4S15_09970"/>
<evidence type="ECO:0000313" key="4">
    <source>
        <dbReference type="EMBL" id="OQW51796.1"/>
    </source>
</evidence>
<dbReference type="InterPro" id="IPR016164">
    <property type="entry name" value="FAD-linked_Oxase-like_C"/>
</dbReference>
<comment type="caution">
    <text evidence="4">The sequence shown here is derived from an EMBL/GenBank/DDBJ whole genome shotgun (WGS) entry which is preliminary data.</text>
</comment>
<dbReference type="InterPro" id="IPR036318">
    <property type="entry name" value="FAD-bd_PCMH-like_sf"/>
</dbReference>
<feature type="domain" description="FAD-binding PCMH-type" evidence="3">
    <location>
        <begin position="1"/>
        <end position="183"/>
    </location>
</feature>
<sequence length="392" mass="41305">MSVSSLAPQNSLEVASIVRDAAARRQAIEIIGGGSKRALGRPTDAAITVDVSGLSGVTLYEPAELVVSARAGTPLQHVTDLLAQQGQMLPFEPADYRPLLASTGEPTIGGMVATNLSGPRRLHVGACRDAIIGCKFVNGRGEEIVSGGRVMKNVTGYDIGRAMAGAYGTLGVLTEITFKVLPRAHATLTLVYEGLSCDRAVALMSAAVASPFEVTAAAHIAEGNHARTCLRLEGFDASITYRAGRLIEDLAEYGQPQRLDTAPSQVLWREIGEARSIIGPADHVVWRLQLPPSRSAALVNSLRAMMDVSVLYDWAGGLVWLSHAAGDDMTAVRTAAKAGGGHATLIRAGEALRRRVAPFEPQATAVEKLARGLKQAFDPAGILNPGRMYAGI</sequence>
<protein>
    <submittedName>
        <fullName evidence="4">2-hydroxy-acid oxidase</fullName>
    </submittedName>
</protein>
<dbReference type="InterPro" id="IPR006094">
    <property type="entry name" value="Oxid_FAD_bind_N"/>
</dbReference>
<dbReference type="AlphaFoldDB" id="A0A1W9HWI0"/>
<accession>A0A1W9HWI0</accession>
<dbReference type="PANTHER" id="PTHR11748:SF103">
    <property type="entry name" value="GLYCOLATE OXIDASE SUBUNIT GLCE"/>
    <property type="match status" value="1"/>
</dbReference>
<evidence type="ECO:0000256" key="1">
    <source>
        <dbReference type="ARBA" id="ARBA00022630"/>
    </source>
</evidence>
<dbReference type="GO" id="GO:0003824">
    <property type="term" value="F:catalytic activity"/>
    <property type="evidence" value="ECO:0007669"/>
    <property type="project" value="InterPro"/>
</dbReference>
<keyword evidence="1" id="KW-0285">Flavoprotein</keyword>